<dbReference type="AlphaFoldDB" id="A0A6J7L2I1"/>
<organism evidence="3">
    <name type="scientific">freshwater metagenome</name>
    <dbReference type="NCBI Taxonomy" id="449393"/>
    <lineage>
        <taxon>unclassified sequences</taxon>
        <taxon>metagenomes</taxon>
        <taxon>ecological metagenomes</taxon>
    </lineage>
</organism>
<name>A0A6J7L2I1_9ZZZZ</name>
<feature type="compositionally biased region" description="Basic and acidic residues" evidence="1">
    <location>
        <begin position="137"/>
        <end position="148"/>
    </location>
</feature>
<feature type="region of interest" description="Disordered" evidence="1">
    <location>
        <begin position="80"/>
        <end position="149"/>
    </location>
</feature>
<proteinExistence type="predicted"/>
<feature type="transmembrane region" description="Helical" evidence="2">
    <location>
        <begin position="194"/>
        <end position="217"/>
    </location>
</feature>
<reference evidence="3" key="1">
    <citation type="submission" date="2020-05" db="EMBL/GenBank/DDBJ databases">
        <authorList>
            <person name="Chiriac C."/>
            <person name="Salcher M."/>
            <person name="Ghai R."/>
            <person name="Kavagutti S V."/>
        </authorList>
    </citation>
    <scope>NUCLEOTIDE SEQUENCE</scope>
</reference>
<accession>A0A6J7L2I1</accession>
<feature type="compositionally biased region" description="Low complexity" evidence="1">
    <location>
        <begin position="117"/>
        <end position="135"/>
    </location>
</feature>
<dbReference type="EMBL" id="CAFBMK010000509">
    <property type="protein sequence ID" value="CAB4962157.1"/>
    <property type="molecule type" value="Genomic_DNA"/>
</dbReference>
<keyword evidence="2" id="KW-0472">Membrane</keyword>
<keyword evidence="2" id="KW-0812">Transmembrane</keyword>
<sequence>MRNRLSLIPLLLTLLVAFAGAPAAAQADYREIFTDCNDGTIDGTYSAKEYQQALRNLDAYTGDYSECADAIYLAQQSQASGTKTGGSKSGAGTGGATTGGAGSTAGGTTGTTGTGGATATAPGTTGGTTQTTTTPDRQNDARDADAAERSAALAAATASADKQAQKTAADLKNTGVPAAALQFGEAQTSLPGPLLLTLIACAAAACIAGGATGFQAYRRRRGR</sequence>
<evidence type="ECO:0000256" key="2">
    <source>
        <dbReference type="SAM" id="Phobius"/>
    </source>
</evidence>
<feature type="compositionally biased region" description="Gly residues" evidence="1">
    <location>
        <begin position="83"/>
        <end position="116"/>
    </location>
</feature>
<gene>
    <name evidence="3" type="ORF">UFOPK3564_04134</name>
</gene>
<evidence type="ECO:0000256" key="1">
    <source>
        <dbReference type="SAM" id="MobiDB-lite"/>
    </source>
</evidence>
<protein>
    <submittedName>
        <fullName evidence="3">Unannotated protein</fullName>
    </submittedName>
</protein>
<keyword evidence="2" id="KW-1133">Transmembrane helix</keyword>
<evidence type="ECO:0000313" key="3">
    <source>
        <dbReference type="EMBL" id="CAB4962157.1"/>
    </source>
</evidence>